<evidence type="ECO:0000313" key="2">
    <source>
        <dbReference type="Proteomes" id="UP001499951"/>
    </source>
</evidence>
<proteinExistence type="predicted"/>
<accession>A0ABP3Q5H9</accession>
<dbReference type="Proteomes" id="UP001499951">
    <property type="component" value="Unassembled WGS sequence"/>
</dbReference>
<comment type="caution">
    <text evidence="1">The sequence shown here is derived from an EMBL/GenBank/DDBJ whole genome shotgun (WGS) entry which is preliminary data.</text>
</comment>
<sequence length="56" mass="6174">MLYPNDFRYAAISAGTPSIGSFASIRIRLTIFQYPGFNCVIIVSAVAEHKIKAPQE</sequence>
<dbReference type="EMBL" id="BAAADD010000010">
    <property type="protein sequence ID" value="GAA0583670.1"/>
    <property type="molecule type" value="Genomic_DNA"/>
</dbReference>
<reference evidence="2" key="1">
    <citation type="journal article" date="2019" name="Int. J. Syst. Evol. Microbiol.">
        <title>The Global Catalogue of Microorganisms (GCM) 10K type strain sequencing project: providing services to taxonomists for standard genome sequencing and annotation.</title>
        <authorList>
            <consortium name="The Broad Institute Genomics Platform"/>
            <consortium name="The Broad Institute Genome Sequencing Center for Infectious Disease"/>
            <person name="Wu L."/>
            <person name="Ma J."/>
        </authorList>
    </citation>
    <scope>NUCLEOTIDE SEQUENCE [LARGE SCALE GENOMIC DNA]</scope>
    <source>
        <strain evidence="2">JCM 15089</strain>
    </source>
</reference>
<keyword evidence="2" id="KW-1185">Reference proteome</keyword>
<organism evidence="1 2">
    <name type="scientific">Rhizomicrobium electricum</name>
    <dbReference type="NCBI Taxonomy" id="480070"/>
    <lineage>
        <taxon>Bacteria</taxon>
        <taxon>Pseudomonadati</taxon>
        <taxon>Pseudomonadota</taxon>
        <taxon>Alphaproteobacteria</taxon>
        <taxon>Micropepsales</taxon>
        <taxon>Micropepsaceae</taxon>
        <taxon>Rhizomicrobium</taxon>
    </lineage>
</organism>
<name>A0ABP3Q5H9_9PROT</name>
<gene>
    <name evidence="1" type="ORF">GCM10008942_35760</name>
</gene>
<protein>
    <submittedName>
        <fullName evidence="1">Uncharacterized protein</fullName>
    </submittedName>
</protein>
<evidence type="ECO:0000313" key="1">
    <source>
        <dbReference type="EMBL" id="GAA0583670.1"/>
    </source>
</evidence>